<evidence type="ECO:0000256" key="1">
    <source>
        <dbReference type="SAM" id="MobiDB-lite"/>
    </source>
</evidence>
<organism evidence="2 3">
    <name type="scientific">Caerostris extrusa</name>
    <name type="common">Bark spider</name>
    <name type="synonym">Caerostris bankana</name>
    <dbReference type="NCBI Taxonomy" id="172846"/>
    <lineage>
        <taxon>Eukaryota</taxon>
        <taxon>Metazoa</taxon>
        <taxon>Ecdysozoa</taxon>
        <taxon>Arthropoda</taxon>
        <taxon>Chelicerata</taxon>
        <taxon>Arachnida</taxon>
        <taxon>Araneae</taxon>
        <taxon>Araneomorphae</taxon>
        <taxon>Entelegynae</taxon>
        <taxon>Araneoidea</taxon>
        <taxon>Araneidae</taxon>
        <taxon>Caerostris</taxon>
    </lineage>
</organism>
<protein>
    <submittedName>
        <fullName evidence="2">Uncharacterized protein</fullName>
    </submittedName>
</protein>
<comment type="caution">
    <text evidence="2">The sequence shown here is derived from an EMBL/GenBank/DDBJ whole genome shotgun (WGS) entry which is preliminary data.</text>
</comment>
<reference evidence="2 3" key="1">
    <citation type="submission" date="2021-06" db="EMBL/GenBank/DDBJ databases">
        <title>Caerostris extrusa draft genome.</title>
        <authorList>
            <person name="Kono N."/>
            <person name="Arakawa K."/>
        </authorList>
    </citation>
    <scope>NUCLEOTIDE SEQUENCE [LARGE SCALE GENOMIC DNA]</scope>
</reference>
<feature type="region of interest" description="Disordered" evidence="1">
    <location>
        <begin position="127"/>
        <end position="156"/>
    </location>
</feature>
<keyword evidence="3" id="KW-1185">Reference proteome</keyword>
<dbReference type="Proteomes" id="UP001054945">
    <property type="component" value="Unassembled WGS sequence"/>
</dbReference>
<proteinExistence type="predicted"/>
<evidence type="ECO:0000313" key="3">
    <source>
        <dbReference type="Proteomes" id="UP001054945"/>
    </source>
</evidence>
<sequence>MNEHIRMEITLTCGLLFSRSLEAICNRFSVKEDCCMASTLCRHAHVLILSIHANWFGLSLYRHLKTKTSVRNLRCLWDQTYQHGQYDDIYSIPNCQPETADAVVAHMNASAKVHSAKNAYMFSRRSDGHISSNGSQRLSGKSSPAGEQTISLNGSSRPLDQWEVSTATCLVTWAGDVTNNGPWGVERGPQTARRGRARGAEPKVYCLTKSSRVYAGDRHTHEWVGRTVRFREVGEHPIPKVDIPNSGAIKRSPALVEFMPISSYSVCPTSSSSGAAVIYRPPSPKKSVAGLSCLQLSVPARHNGQSPPTRTALESSPTPPVLIDMRTGWMGEGRSADGTVLSQFPQKTSGAQNQFSLRKPHPALFSFFFFFVLQTFEIAQS</sequence>
<evidence type="ECO:0000313" key="2">
    <source>
        <dbReference type="EMBL" id="GIY96258.1"/>
    </source>
</evidence>
<gene>
    <name evidence="2" type="ORF">CEXT_279881</name>
</gene>
<dbReference type="AlphaFoldDB" id="A0AAV4XRB9"/>
<dbReference type="EMBL" id="BPLR01018023">
    <property type="protein sequence ID" value="GIY96258.1"/>
    <property type="molecule type" value="Genomic_DNA"/>
</dbReference>
<feature type="compositionally biased region" description="Polar residues" evidence="1">
    <location>
        <begin position="129"/>
        <end position="156"/>
    </location>
</feature>
<accession>A0AAV4XRB9</accession>
<name>A0AAV4XRB9_CAEEX</name>